<feature type="chain" id="PRO_5045088517" description="Outer membrane protein beta-barrel domain-containing protein" evidence="1">
    <location>
        <begin position="28"/>
        <end position="224"/>
    </location>
</feature>
<sequence length="224" mass="24727">MCNPSTTNTFFSTATLALLSWGQAAQAQEAPTTRRFAVQVHYGAAGNFFASSFKDTPYELQHVNFLGTAGGAEVSYRVGRAGAVALAYTRSVNMDEKHIAYLTNWGATRYVDFRLRYVNNAFQAIYERALTPDFKVHAGLLYITTASQTLYPGPPNSYGAPYTTIDESNMGNRYPEEGGVVAGLEYSRPIDTRLRLGIKARGYYLTSGRTFEMLTLTPTLSYSL</sequence>
<evidence type="ECO:0000313" key="2">
    <source>
        <dbReference type="EMBL" id="MBO3271271.1"/>
    </source>
</evidence>
<gene>
    <name evidence="2" type="ORF">J4D97_11470</name>
</gene>
<name>A0ABS3TC96_9BACT</name>
<accession>A0ABS3TC96</accession>
<dbReference type="EMBL" id="JAGETX010000005">
    <property type="protein sequence ID" value="MBO3271271.1"/>
    <property type="molecule type" value="Genomic_DNA"/>
</dbReference>
<feature type="signal peptide" evidence="1">
    <location>
        <begin position="1"/>
        <end position="27"/>
    </location>
</feature>
<dbReference type="RefSeq" id="WP_208307703.1">
    <property type="nucleotide sequence ID" value="NZ_JAGETX010000005.1"/>
</dbReference>
<comment type="caution">
    <text evidence="2">The sequence shown here is derived from an EMBL/GenBank/DDBJ whole genome shotgun (WGS) entry which is preliminary data.</text>
</comment>
<dbReference type="Proteomes" id="UP000670527">
    <property type="component" value="Unassembled WGS sequence"/>
</dbReference>
<proteinExistence type="predicted"/>
<evidence type="ECO:0008006" key="4">
    <source>
        <dbReference type="Google" id="ProtNLM"/>
    </source>
</evidence>
<organism evidence="2 3">
    <name type="scientific">Hymenobacter defluvii</name>
    <dbReference type="NCBI Taxonomy" id="2054411"/>
    <lineage>
        <taxon>Bacteria</taxon>
        <taxon>Pseudomonadati</taxon>
        <taxon>Bacteroidota</taxon>
        <taxon>Cytophagia</taxon>
        <taxon>Cytophagales</taxon>
        <taxon>Hymenobacteraceae</taxon>
        <taxon>Hymenobacter</taxon>
    </lineage>
</organism>
<keyword evidence="3" id="KW-1185">Reference proteome</keyword>
<protein>
    <recommendedName>
        <fullName evidence="4">Outer membrane protein beta-barrel domain-containing protein</fullName>
    </recommendedName>
</protein>
<evidence type="ECO:0000313" key="3">
    <source>
        <dbReference type="Proteomes" id="UP000670527"/>
    </source>
</evidence>
<evidence type="ECO:0000256" key="1">
    <source>
        <dbReference type="SAM" id="SignalP"/>
    </source>
</evidence>
<keyword evidence="1" id="KW-0732">Signal</keyword>
<reference evidence="2 3" key="1">
    <citation type="submission" date="2021-03" db="EMBL/GenBank/DDBJ databases">
        <authorList>
            <person name="Kim M.K."/>
        </authorList>
    </citation>
    <scope>NUCLEOTIDE SEQUENCE [LARGE SCALE GENOMIC DNA]</scope>
    <source>
        <strain evidence="2 3">BT507</strain>
    </source>
</reference>